<evidence type="ECO:0000256" key="1">
    <source>
        <dbReference type="SAM" id="MobiDB-lite"/>
    </source>
</evidence>
<dbReference type="Pfam" id="PF01266">
    <property type="entry name" value="DAO"/>
    <property type="match status" value="1"/>
</dbReference>
<dbReference type="PANTHER" id="PTHR13847">
    <property type="entry name" value="SARCOSINE DEHYDROGENASE-RELATED"/>
    <property type="match status" value="1"/>
</dbReference>
<dbReference type="AlphaFoldDB" id="E6SDR8"/>
<dbReference type="EMBL" id="CP002343">
    <property type="protein sequence ID" value="ADU49749.1"/>
    <property type="molecule type" value="Genomic_DNA"/>
</dbReference>
<dbReference type="Proteomes" id="UP000008914">
    <property type="component" value="Chromosome"/>
</dbReference>
<dbReference type="HOGENOM" id="CLU_007884_3_2_11"/>
<dbReference type="STRING" id="710696.Intca_3266"/>
<dbReference type="OrthoDB" id="9805852at2"/>
<evidence type="ECO:0000313" key="3">
    <source>
        <dbReference type="EMBL" id="ADU49749.1"/>
    </source>
</evidence>
<feature type="compositionally biased region" description="Low complexity" evidence="1">
    <location>
        <begin position="1"/>
        <end position="18"/>
    </location>
</feature>
<sequence length="481" mass="52916">MSLFRSSSSPRPASRLSPTARHALADATRDVYWTDRPELRPVPRPQLTGHEHRVDLLVVGGGFTGLWAAIQAKEDHPSRDVLLLEAGRLGVGASGRNGGFVSPSLTHGLAQGIALWPSEMATLERLGSENFAAIERTLATHDIDADFHVPGELTLALTEHQVPSVRAAYELRRAHGVDAEYLDAAAARARVSSPMYRAGIFEPHVGLLDPARLVWGLARTSESLGVRLHEDTRVTGFETDGAGVRVRTEWGSVHAGRVVIGTNAYRGVLKRFNAWVLPVYDHVLMTEPLAPDQLASIGWQGREGLTDAGNQFHYYRRTLDDRILFGGYDANYYFPGRIDAALEQSDTSHGLLAEHFFAIFPQLEGLRFTHRWGGVIDTTSRFTPVFGTALRGRMTYAVGYTGLGVASTRFGARVALDLVDGRDTEVTRLEMVRRKPIPFPPEPIRSAAVRATRASLAAEDRTGRRNLWLRTLDRVGVGFDS</sequence>
<evidence type="ECO:0000259" key="2">
    <source>
        <dbReference type="Pfam" id="PF01266"/>
    </source>
</evidence>
<feature type="domain" description="FAD dependent oxidoreductase" evidence="2">
    <location>
        <begin position="55"/>
        <end position="415"/>
    </location>
</feature>
<gene>
    <name evidence="3" type="ordered locus">Intca_3266</name>
</gene>
<dbReference type="eggNOG" id="COG0665">
    <property type="taxonomic scope" value="Bacteria"/>
</dbReference>
<organism evidence="3 4">
    <name type="scientific">Intrasporangium calvum (strain ATCC 23552 / DSM 43043 / JCM 3097 / NBRC 12989 / NCIMB 10167 / NRRL B-3866 / 7 KIP)</name>
    <dbReference type="NCBI Taxonomy" id="710696"/>
    <lineage>
        <taxon>Bacteria</taxon>
        <taxon>Bacillati</taxon>
        <taxon>Actinomycetota</taxon>
        <taxon>Actinomycetes</taxon>
        <taxon>Micrococcales</taxon>
        <taxon>Intrasporangiaceae</taxon>
        <taxon>Intrasporangium</taxon>
    </lineage>
</organism>
<name>E6SDR8_INTC7</name>
<dbReference type="RefSeq" id="WP_013494061.1">
    <property type="nucleotide sequence ID" value="NC_014830.1"/>
</dbReference>
<feature type="region of interest" description="Disordered" evidence="1">
    <location>
        <begin position="1"/>
        <end position="21"/>
    </location>
</feature>
<dbReference type="GO" id="GO:0005737">
    <property type="term" value="C:cytoplasm"/>
    <property type="evidence" value="ECO:0007669"/>
    <property type="project" value="TreeGrafter"/>
</dbReference>
<dbReference type="PANTHER" id="PTHR13847:SF281">
    <property type="entry name" value="FAD DEPENDENT OXIDOREDUCTASE DOMAIN-CONTAINING PROTEIN"/>
    <property type="match status" value="1"/>
</dbReference>
<protein>
    <submittedName>
        <fullName evidence="3">FAD dependent oxidoreductase</fullName>
    </submittedName>
</protein>
<reference evidence="3 4" key="1">
    <citation type="journal article" date="2010" name="Stand. Genomic Sci.">
        <title>Complete genome sequence of Intrasporangium calvum type strain (7 KIP).</title>
        <authorList>
            <person name="Del Rio T.G."/>
            <person name="Chertkov O."/>
            <person name="Yasawong M."/>
            <person name="Lucas S."/>
            <person name="Deshpande S."/>
            <person name="Cheng J.F."/>
            <person name="Detter C."/>
            <person name="Tapia R."/>
            <person name="Han C."/>
            <person name="Goodwin L."/>
            <person name="Pitluck S."/>
            <person name="Liolios K."/>
            <person name="Ivanova N."/>
            <person name="Mavromatis K."/>
            <person name="Pati A."/>
            <person name="Chen A."/>
            <person name="Palaniappan K."/>
            <person name="Land M."/>
            <person name="Hauser L."/>
            <person name="Chang Y.J."/>
            <person name="Jeffries C.D."/>
            <person name="Rohde M."/>
            <person name="Pukall R."/>
            <person name="Sikorski J."/>
            <person name="Goker M."/>
            <person name="Woyke T."/>
            <person name="Bristow J."/>
            <person name="Eisen J.A."/>
            <person name="Markowitz V."/>
            <person name="Hugenholtz P."/>
            <person name="Kyrpides N.C."/>
            <person name="Klenk H.P."/>
            <person name="Lapidus A."/>
        </authorList>
    </citation>
    <scope>NUCLEOTIDE SEQUENCE [LARGE SCALE GENOMIC DNA]</scope>
    <source>
        <strain evidence="4">ATCC 23552 / DSM 43043 / JCM 3097 / NBRC 12989 / 7 KIP</strain>
    </source>
</reference>
<dbReference type="InterPro" id="IPR006076">
    <property type="entry name" value="FAD-dep_OxRdtase"/>
</dbReference>
<dbReference type="Gene3D" id="3.50.50.60">
    <property type="entry name" value="FAD/NAD(P)-binding domain"/>
    <property type="match status" value="1"/>
</dbReference>
<dbReference type="InterPro" id="IPR036188">
    <property type="entry name" value="FAD/NAD-bd_sf"/>
</dbReference>
<keyword evidence="4" id="KW-1185">Reference proteome</keyword>
<dbReference type="Gene3D" id="3.30.9.10">
    <property type="entry name" value="D-Amino Acid Oxidase, subunit A, domain 2"/>
    <property type="match status" value="1"/>
</dbReference>
<dbReference type="KEGG" id="ica:Intca_3266"/>
<proteinExistence type="predicted"/>
<accession>E6SDR8</accession>
<evidence type="ECO:0000313" key="4">
    <source>
        <dbReference type="Proteomes" id="UP000008914"/>
    </source>
</evidence>
<dbReference type="SUPFAM" id="SSF51905">
    <property type="entry name" value="FAD/NAD(P)-binding domain"/>
    <property type="match status" value="1"/>
</dbReference>